<dbReference type="Gene3D" id="3.40.30.10">
    <property type="entry name" value="Glutaredoxin"/>
    <property type="match status" value="1"/>
</dbReference>
<dbReference type="CDD" id="cd02969">
    <property type="entry name" value="PRX_like1"/>
    <property type="match status" value="1"/>
</dbReference>
<reference evidence="2 3" key="1">
    <citation type="submission" date="2024-02" db="EMBL/GenBank/DDBJ databases">
        <title>High-quality chromosome-scale genome assembly of Pensacola bahiagrass (Paspalum notatum Flugge var. saurae).</title>
        <authorList>
            <person name="Vega J.M."/>
            <person name="Podio M."/>
            <person name="Orjuela J."/>
            <person name="Siena L.A."/>
            <person name="Pessino S.C."/>
            <person name="Combes M.C."/>
            <person name="Mariac C."/>
            <person name="Albertini E."/>
            <person name="Pupilli F."/>
            <person name="Ortiz J.P.A."/>
            <person name="Leblanc O."/>
        </authorList>
    </citation>
    <scope>NUCLEOTIDE SEQUENCE [LARGE SCALE GENOMIC DNA]</scope>
    <source>
        <strain evidence="2">R1</strain>
        <tissue evidence="2">Leaf</tissue>
    </source>
</reference>
<accession>A0AAQ3SY48</accession>
<dbReference type="InterPro" id="IPR047262">
    <property type="entry name" value="PRX-like1"/>
</dbReference>
<name>A0AAQ3SY48_PASNO</name>
<dbReference type="Pfam" id="PF00578">
    <property type="entry name" value="AhpC-TSA"/>
    <property type="match status" value="1"/>
</dbReference>
<keyword evidence="3" id="KW-1185">Reference proteome</keyword>
<dbReference type="GO" id="GO:0016491">
    <property type="term" value="F:oxidoreductase activity"/>
    <property type="evidence" value="ECO:0007669"/>
    <property type="project" value="InterPro"/>
</dbReference>
<dbReference type="PANTHER" id="PTHR43640:SF1">
    <property type="entry name" value="THIOREDOXIN-DEPENDENT PEROXIREDOXIN"/>
    <property type="match status" value="1"/>
</dbReference>
<feature type="domain" description="Thioredoxin" evidence="1">
    <location>
        <begin position="57"/>
        <end position="263"/>
    </location>
</feature>
<dbReference type="PANTHER" id="PTHR43640">
    <property type="entry name" value="OS07G0260300 PROTEIN"/>
    <property type="match status" value="1"/>
</dbReference>
<evidence type="ECO:0000313" key="3">
    <source>
        <dbReference type="Proteomes" id="UP001341281"/>
    </source>
</evidence>
<proteinExistence type="predicted"/>
<dbReference type="SUPFAM" id="SSF52833">
    <property type="entry name" value="Thioredoxin-like"/>
    <property type="match status" value="2"/>
</dbReference>
<dbReference type="EMBL" id="CP144747">
    <property type="protein sequence ID" value="WVZ62644.1"/>
    <property type="molecule type" value="Genomic_DNA"/>
</dbReference>
<dbReference type="AlphaFoldDB" id="A0AAQ3SY48"/>
<sequence length="283" mass="31643">MSLAVAGARASLAASSPRPRLLAAPLRRRPFGSLASPPAAGRRRLRVRMARTESTGVSVGFRAPHFEDVQLPEPLTGTLWTLDDFEGNPALLVMFICNHCPFVKHLKKDIAKLTSFYMEKGLGAVAISSNSIRTHPQVRGYNRWMPLFVFSAISDADRGHDLIINAKDMPHVLAIQLCFWDGPERMAEEAKLFKYPFPYLYDESQEVAKAFGAVCTPEFYLFKKDGRRPFELFYHGQFDDSRPSNNVPVTGRDLSRAIDCALSGQELSFVQKPSVGCSIKWHP</sequence>
<evidence type="ECO:0000259" key="1">
    <source>
        <dbReference type="PROSITE" id="PS51352"/>
    </source>
</evidence>
<dbReference type="InterPro" id="IPR013766">
    <property type="entry name" value="Thioredoxin_domain"/>
</dbReference>
<dbReference type="InterPro" id="IPR000866">
    <property type="entry name" value="AhpC/TSA"/>
</dbReference>
<dbReference type="InterPro" id="IPR036249">
    <property type="entry name" value="Thioredoxin-like_sf"/>
</dbReference>
<protein>
    <recommendedName>
        <fullName evidence="1">Thioredoxin domain-containing protein</fullName>
    </recommendedName>
</protein>
<evidence type="ECO:0000313" key="2">
    <source>
        <dbReference type="EMBL" id="WVZ62644.1"/>
    </source>
</evidence>
<gene>
    <name evidence="2" type="ORF">U9M48_012364</name>
</gene>
<dbReference type="PROSITE" id="PS51352">
    <property type="entry name" value="THIOREDOXIN_2"/>
    <property type="match status" value="1"/>
</dbReference>
<dbReference type="GO" id="GO:0016209">
    <property type="term" value="F:antioxidant activity"/>
    <property type="evidence" value="ECO:0007669"/>
    <property type="project" value="InterPro"/>
</dbReference>
<dbReference type="Proteomes" id="UP001341281">
    <property type="component" value="Chromosome 03"/>
</dbReference>
<organism evidence="2 3">
    <name type="scientific">Paspalum notatum var. saurae</name>
    <dbReference type="NCBI Taxonomy" id="547442"/>
    <lineage>
        <taxon>Eukaryota</taxon>
        <taxon>Viridiplantae</taxon>
        <taxon>Streptophyta</taxon>
        <taxon>Embryophyta</taxon>
        <taxon>Tracheophyta</taxon>
        <taxon>Spermatophyta</taxon>
        <taxon>Magnoliopsida</taxon>
        <taxon>Liliopsida</taxon>
        <taxon>Poales</taxon>
        <taxon>Poaceae</taxon>
        <taxon>PACMAD clade</taxon>
        <taxon>Panicoideae</taxon>
        <taxon>Andropogonodae</taxon>
        <taxon>Paspaleae</taxon>
        <taxon>Paspalinae</taxon>
        <taxon>Paspalum</taxon>
    </lineage>
</organism>